<keyword evidence="1" id="KW-0472">Membrane</keyword>
<evidence type="ECO:0000313" key="3">
    <source>
        <dbReference type="Proteomes" id="UP001589607"/>
    </source>
</evidence>
<dbReference type="PANTHER" id="PTHR36529">
    <property type="entry name" value="SLL1095 PROTEIN"/>
    <property type="match status" value="1"/>
</dbReference>
<reference evidence="2 3" key="1">
    <citation type="submission" date="2024-09" db="EMBL/GenBank/DDBJ databases">
        <authorList>
            <person name="Sun Q."/>
            <person name="Mori K."/>
        </authorList>
    </citation>
    <scope>NUCLEOTIDE SEQUENCE [LARGE SCALE GENOMIC DNA]</scope>
    <source>
        <strain evidence="2 3">CECT 7955</strain>
    </source>
</reference>
<dbReference type="EMBL" id="JBHMEY010000096">
    <property type="protein sequence ID" value="MFB9098937.1"/>
    <property type="molecule type" value="Genomic_DNA"/>
</dbReference>
<evidence type="ECO:0000256" key="1">
    <source>
        <dbReference type="SAM" id="Phobius"/>
    </source>
</evidence>
<dbReference type="InterPro" id="IPR029044">
    <property type="entry name" value="Nucleotide-diphossugar_trans"/>
</dbReference>
<proteinExistence type="predicted"/>
<protein>
    <submittedName>
        <fullName evidence="2">DUF2064 domain-containing protein</fullName>
    </submittedName>
</protein>
<feature type="transmembrane region" description="Helical" evidence="1">
    <location>
        <begin position="191"/>
        <end position="210"/>
    </location>
</feature>
<keyword evidence="1" id="KW-1133">Transmembrane helix</keyword>
<organism evidence="2 3">
    <name type="scientific">Flavobacterium jumunjinense</name>
    <dbReference type="NCBI Taxonomy" id="998845"/>
    <lineage>
        <taxon>Bacteria</taxon>
        <taxon>Pseudomonadati</taxon>
        <taxon>Bacteroidota</taxon>
        <taxon>Flavobacteriia</taxon>
        <taxon>Flavobacteriales</taxon>
        <taxon>Flavobacteriaceae</taxon>
        <taxon>Flavobacterium</taxon>
    </lineage>
</organism>
<dbReference type="InterPro" id="IPR018641">
    <property type="entry name" value="Trfase_1_rSAM/seldom-assoc"/>
</dbReference>
<evidence type="ECO:0000313" key="2">
    <source>
        <dbReference type="EMBL" id="MFB9098937.1"/>
    </source>
</evidence>
<dbReference type="PANTHER" id="PTHR36529:SF1">
    <property type="entry name" value="GLYCOSYLTRANSFERASE"/>
    <property type="match status" value="1"/>
</dbReference>
<dbReference type="Proteomes" id="UP001589607">
    <property type="component" value="Unassembled WGS sequence"/>
</dbReference>
<name>A0ABV5GU69_9FLAO</name>
<keyword evidence="1" id="KW-0812">Transmembrane</keyword>
<sequence length="229" mass="26455">MKTELKTAILIFARSSECEANIKSFPQSKEIFDSFNEHTLQLVSKTNLPYYRITEQEQVGDSFGERFTNAVQSIYDLGYQSVIVIGNDTPHLTTKHLRQAEKNLHANKVVLGKAIDGGFYLLGIKKDYFNAELFLKLPWQTQQLSTALSKLFLTYKIEVVRLETLVDIDALHDIKRLLQSTKKLDSRIRLLLLKIAEVLTFLFSPLVLFYKEILKSYYYNKGSPFIIYN</sequence>
<comment type="caution">
    <text evidence="2">The sequence shown here is derived from an EMBL/GenBank/DDBJ whole genome shotgun (WGS) entry which is preliminary data.</text>
</comment>
<gene>
    <name evidence="2" type="ORF">ACFFVF_20710</name>
</gene>
<dbReference type="RefSeq" id="WP_236457273.1">
    <property type="nucleotide sequence ID" value="NZ_CBCSGE010000012.1"/>
</dbReference>
<keyword evidence="3" id="KW-1185">Reference proteome</keyword>
<dbReference type="Pfam" id="PF09837">
    <property type="entry name" value="DUF2064"/>
    <property type="match status" value="1"/>
</dbReference>
<dbReference type="Gene3D" id="3.90.550.10">
    <property type="entry name" value="Spore Coat Polysaccharide Biosynthesis Protein SpsA, Chain A"/>
    <property type="match status" value="1"/>
</dbReference>
<dbReference type="SUPFAM" id="SSF53448">
    <property type="entry name" value="Nucleotide-diphospho-sugar transferases"/>
    <property type="match status" value="1"/>
</dbReference>
<accession>A0ABV5GU69</accession>